<evidence type="ECO:0000313" key="2">
    <source>
        <dbReference type="Proteomes" id="UP000091857"/>
    </source>
</evidence>
<gene>
    <name evidence="1" type="ORF">MANES_02G199850v8</name>
</gene>
<name>A0ACB7I7X3_MANES</name>
<reference evidence="2" key="1">
    <citation type="journal article" date="2016" name="Nat. Biotechnol.">
        <title>Sequencing wild and cultivated cassava and related species reveals extensive interspecific hybridization and genetic diversity.</title>
        <authorList>
            <person name="Bredeson J.V."/>
            <person name="Lyons J.B."/>
            <person name="Prochnik S.E."/>
            <person name="Wu G.A."/>
            <person name="Ha C.M."/>
            <person name="Edsinger-Gonzales E."/>
            <person name="Grimwood J."/>
            <person name="Schmutz J."/>
            <person name="Rabbi I.Y."/>
            <person name="Egesi C."/>
            <person name="Nauluvula P."/>
            <person name="Lebot V."/>
            <person name="Ndunguru J."/>
            <person name="Mkamilo G."/>
            <person name="Bart R.S."/>
            <person name="Setter T.L."/>
            <person name="Gleadow R.M."/>
            <person name="Kulakow P."/>
            <person name="Ferguson M.E."/>
            <person name="Rounsley S."/>
            <person name="Rokhsar D.S."/>
        </authorList>
    </citation>
    <scope>NUCLEOTIDE SEQUENCE [LARGE SCALE GENOMIC DNA]</scope>
    <source>
        <strain evidence="2">cv. AM560-2</strain>
    </source>
</reference>
<comment type="caution">
    <text evidence="1">The sequence shown here is derived from an EMBL/GenBank/DDBJ whole genome shotgun (WGS) entry which is preliminary data.</text>
</comment>
<dbReference type="EMBL" id="CM004388">
    <property type="protein sequence ID" value="KAG8660850.1"/>
    <property type="molecule type" value="Genomic_DNA"/>
</dbReference>
<protein>
    <submittedName>
        <fullName evidence="1">Uncharacterized protein</fullName>
    </submittedName>
</protein>
<proteinExistence type="predicted"/>
<evidence type="ECO:0000313" key="1">
    <source>
        <dbReference type="EMBL" id="KAG8660850.1"/>
    </source>
</evidence>
<organism evidence="1 2">
    <name type="scientific">Manihot esculenta</name>
    <name type="common">Cassava</name>
    <name type="synonym">Jatropha manihot</name>
    <dbReference type="NCBI Taxonomy" id="3983"/>
    <lineage>
        <taxon>Eukaryota</taxon>
        <taxon>Viridiplantae</taxon>
        <taxon>Streptophyta</taxon>
        <taxon>Embryophyta</taxon>
        <taxon>Tracheophyta</taxon>
        <taxon>Spermatophyta</taxon>
        <taxon>Magnoliopsida</taxon>
        <taxon>eudicotyledons</taxon>
        <taxon>Gunneridae</taxon>
        <taxon>Pentapetalae</taxon>
        <taxon>rosids</taxon>
        <taxon>fabids</taxon>
        <taxon>Malpighiales</taxon>
        <taxon>Euphorbiaceae</taxon>
        <taxon>Crotonoideae</taxon>
        <taxon>Manihoteae</taxon>
        <taxon>Manihot</taxon>
    </lineage>
</organism>
<dbReference type="Proteomes" id="UP000091857">
    <property type="component" value="Chromosome 2"/>
</dbReference>
<keyword evidence="2" id="KW-1185">Reference proteome</keyword>
<accession>A0ACB7I7X3</accession>
<sequence length="193" mass="22921">MSISFFFYISDTFEYPIPYWFHHWWNKFGISEDIIPDQIQIAQKQFFDTINLPDLVNCSPRWLIYSHYFHIPWIFMIEYQITDQPLDNFQIPMLVRKYKTKWWPKTNLQGCGPEALEPFFAKYPQLCKSPSSFTITKQETFLARKSQIMAQLAACTSEQEYEQLMEETRSSTASPSPVDLADDNDDFFTQAEM</sequence>